<accession>A0A7W9ETV8</accession>
<dbReference type="AlphaFoldDB" id="A0A7W9ETV8"/>
<dbReference type="Gene3D" id="3.30.300.180">
    <property type="match status" value="1"/>
</dbReference>
<feature type="domain" description="DnaA N-terminal" evidence="2">
    <location>
        <begin position="103"/>
        <end position="155"/>
    </location>
</feature>
<reference evidence="3 4" key="1">
    <citation type="submission" date="2020-08" db="EMBL/GenBank/DDBJ databases">
        <title>Genomic Encyclopedia of Type Strains, Phase IV (KMG-IV): sequencing the most valuable type-strain genomes for metagenomic binning, comparative biology and taxonomic classification.</title>
        <authorList>
            <person name="Goeker M."/>
        </authorList>
    </citation>
    <scope>NUCLEOTIDE SEQUENCE [LARGE SCALE GENOMIC DNA]</scope>
    <source>
        <strain evidence="3 4">DSM 100044</strain>
    </source>
</reference>
<evidence type="ECO:0000256" key="1">
    <source>
        <dbReference type="SAM" id="MobiDB-lite"/>
    </source>
</evidence>
<feature type="region of interest" description="Disordered" evidence="1">
    <location>
        <begin position="45"/>
        <end position="84"/>
    </location>
</feature>
<feature type="region of interest" description="Disordered" evidence="1">
    <location>
        <begin position="1"/>
        <end position="30"/>
    </location>
</feature>
<comment type="caution">
    <text evidence="3">The sequence shown here is derived from an EMBL/GenBank/DDBJ whole genome shotgun (WGS) entry which is preliminary data.</text>
</comment>
<proteinExistence type="predicted"/>
<dbReference type="InterPro" id="IPR024633">
    <property type="entry name" value="DnaA_N_dom"/>
</dbReference>
<evidence type="ECO:0000313" key="3">
    <source>
        <dbReference type="EMBL" id="MBB5714530.1"/>
    </source>
</evidence>
<gene>
    <name evidence="3" type="ORF">FHS94_001361</name>
</gene>
<name>A0A7W9ETV8_9SPHN</name>
<dbReference type="EMBL" id="JACIJK010000003">
    <property type="protein sequence ID" value="MBB5714530.1"/>
    <property type="molecule type" value="Genomic_DNA"/>
</dbReference>
<feature type="compositionally biased region" description="Low complexity" evidence="1">
    <location>
        <begin position="16"/>
        <end position="30"/>
    </location>
</feature>
<sequence length="179" mass="18893">MAAPDLDLPPEAGTMAERWPASASEAEAAGHAEWLTAERNRRDANAFSNARAVQLGANPPEGRRAGLKDGRQTAGPLVRNSSPEKISCGTAGECEEANALQAAMVETIGQHAYGAWLGSCRFEVSEGRVTVVAPSPFTRSYVDRTFGQQIAAALSRVSGDPIELAWRVEQPGSGAGMTR</sequence>
<dbReference type="Pfam" id="PF11638">
    <property type="entry name" value="DnaA_N"/>
    <property type="match status" value="1"/>
</dbReference>
<evidence type="ECO:0000313" key="4">
    <source>
        <dbReference type="Proteomes" id="UP000546200"/>
    </source>
</evidence>
<dbReference type="Proteomes" id="UP000546200">
    <property type="component" value="Unassembled WGS sequence"/>
</dbReference>
<protein>
    <recommendedName>
        <fullName evidence="2">DnaA N-terminal domain-containing protein</fullName>
    </recommendedName>
</protein>
<dbReference type="InterPro" id="IPR038454">
    <property type="entry name" value="DnaA_N_sf"/>
</dbReference>
<evidence type="ECO:0000259" key="2">
    <source>
        <dbReference type="Pfam" id="PF11638"/>
    </source>
</evidence>
<organism evidence="3 4">
    <name type="scientific">Sphingomonas aerophila</name>
    <dbReference type="NCBI Taxonomy" id="1344948"/>
    <lineage>
        <taxon>Bacteria</taxon>
        <taxon>Pseudomonadati</taxon>
        <taxon>Pseudomonadota</taxon>
        <taxon>Alphaproteobacteria</taxon>
        <taxon>Sphingomonadales</taxon>
        <taxon>Sphingomonadaceae</taxon>
        <taxon>Sphingomonas</taxon>
    </lineage>
</organism>
<keyword evidence="4" id="KW-1185">Reference proteome</keyword>
<feature type="compositionally biased region" description="Basic and acidic residues" evidence="1">
    <location>
        <begin position="61"/>
        <end position="71"/>
    </location>
</feature>